<evidence type="ECO:0008006" key="13">
    <source>
        <dbReference type="Google" id="ProtNLM"/>
    </source>
</evidence>
<dbReference type="GO" id="GO:0006364">
    <property type="term" value="P:rRNA processing"/>
    <property type="evidence" value="ECO:0007669"/>
    <property type="project" value="TreeGrafter"/>
</dbReference>
<evidence type="ECO:0000313" key="12">
    <source>
        <dbReference type="Proteomes" id="UP000838878"/>
    </source>
</evidence>
<dbReference type="GO" id="GO:0003677">
    <property type="term" value="F:DNA binding"/>
    <property type="evidence" value="ECO:0007669"/>
    <property type="project" value="InterPro"/>
</dbReference>
<feature type="compositionally biased region" description="Polar residues" evidence="8">
    <location>
        <begin position="167"/>
        <end position="183"/>
    </location>
</feature>
<dbReference type="GO" id="GO:0005730">
    <property type="term" value="C:nucleolus"/>
    <property type="evidence" value="ECO:0007669"/>
    <property type="project" value="TreeGrafter"/>
</dbReference>
<evidence type="ECO:0000256" key="3">
    <source>
        <dbReference type="ARBA" id="ARBA00022737"/>
    </source>
</evidence>
<dbReference type="InterPro" id="IPR058719">
    <property type="entry name" value="WHD_LYAR"/>
</dbReference>
<feature type="compositionally biased region" description="Basic residues" evidence="8">
    <location>
        <begin position="221"/>
        <end position="231"/>
    </location>
</feature>
<evidence type="ECO:0000256" key="4">
    <source>
        <dbReference type="ARBA" id="ARBA00022771"/>
    </source>
</evidence>
<evidence type="ECO:0000256" key="5">
    <source>
        <dbReference type="ARBA" id="ARBA00022833"/>
    </source>
</evidence>
<dbReference type="Pfam" id="PF08790">
    <property type="entry name" value="zf-LYAR"/>
    <property type="match status" value="1"/>
</dbReference>
<keyword evidence="4 7" id="KW-0863">Zinc-finger</keyword>
<evidence type="ECO:0000259" key="9">
    <source>
        <dbReference type="Pfam" id="PF08790"/>
    </source>
</evidence>
<keyword evidence="3" id="KW-0677">Repeat</keyword>
<feature type="non-terminal residue" evidence="11">
    <location>
        <position position="419"/>
    </location>
</feature>
<evidence type="ECO:0000256" key="6">
    <source>
        <dbReference type="ARBA" id="ARBA00023242"/>
    </source>
</evidence>
<evidence type="ECO:0000313" key="11">
    <source>
        <dbReference type="EMBL" id="CAH0721118.1"/>
    </source>
</evidence>
<dbReference type="InterPro" id="IPR039999">
    <property type="entry name" value="LYAR"/>
</dbReference>
<sequence>MVVFTCGHCGESVQKPKVEKHYLTKCRNRNPNLSCMDCFKDFLGNDYEAHTKCITEEERYSGKGFTAKEKKGEKKQNAWVEMLQSVLDEQKNTSRNVLRIIETISKHNNTPRKKPKFINFVKNVCGQKTNPKDIDQAWDLISVKLTELSNMNAQNRNQSQKDKDNASVENGSTEENNQNSESLNGKLENGNHEEDKEDEEKDTVAEDKSEIQSGKVENNKLSKKQRKEEKKRKKYEAELLSAVAPPEEPEVNAETVVSKKGKKKNKENINGHDQELKEKKRKRQDTVTTLEVPEAVQNIESETLKVKASMKKLKMENELAAAKANENICLHDQNVALGEREVPENNGIFDWHAVIISILEKKGNELPFKRLQKKVLSEYSEFTGDEIDDRIADKFIKKLRSAPKVRVDKNRVLLLVDEE</sequence>
<protein>
    <recommendedName>
        <fullName evidence="13">Cell growth-regulating nucleolar protein</fullName>
    </recommendedName>
</protein>
<dbReference type="SUPFAM" id="SSF57667">
    <property type="entry name" value="beta-beta-alpha zinc fingers"/>
    <property type="match status" value="2"/>
</dbReference>
<feature type="domain" description="Zinc finger C2H2 LYAR-type" evidence="9">
    <location>
        <begin position="33"/>
        <end position="60"/>
    </location>
</feature>
<feature type="compositionally biased region" description="Basic and acidic residues" evidence="8">
    <location>
        <begin position="266"/>
        <end position="278"/>
    </location>
</feature>
<evidence type="ECO:0000259" key="10">
    <source>
        <dbReference type="Pfam" id="PF25879"/>
    </source>
</evidence>
<keyword evidence="5" id="KW-0862">Zinc</keyword>
<evidence type="ECO:0000256" key="1">
    <source>
        <dbReference type="ARBA" id="ARBA00004123"/>
    </source>
</evidence>
<dbReference type="EMBL" id="OV170222">
    <property type="protein sequence ID" value="CAH0721118.1"/>
    <property type="molecule type" value="Genomic_DNA"/>
</dbReference>
<dbReference type="InterPro" id="IPR014898">
    <property type="entry name" value="Znf_C2H2_LYAR"/>
</dbReference>
<gene>
    <name evidence="11" type="ORF">BINO364_LOCUS7258</name>
</gene>
<dbReference type="GO" id="GO:0008270">
    <property type="term" value="F:zinc ion binding"/>
    <property type="evidence" value="ECO:0007669"/>
    <property type="project" value="UniProtKB-KW"/>
</dbReference>
<keyword evidence="2" id="KW-0479">Metal-binding</keyword>
<dbReference type="PROSITE" id="PS51804">
    <property type="entry name" value="ZF_C2HC_LYAR"/>
    <property type="match status" value="2"/>
</dbReference>
<dbReference type="OrthoDB" id="21474at2759"/>
<evidence type="ECO:0000256" key="8">
    <source>
        <dbReference type="SAM" id="MobiDB-lite"/>
    </source>
</evidence>
<name>A0A8J9VGA5_9NEOP</name>
<keyword evidence="6" id="KW-0539">Nucleus</keyword>
<reference evidence="11" key="1">
    <citation type="submission" date="2021-12" db="EMBL/GenBank/DDBJ databases">
        <authorList>
            <person name="Martin H S."/>
        </authorList>
    </citation>
    <scope>NUCLEOTIDE SEQUENCE</scope>
</reference>
<dbReference type="GO" id="GO:0000122">
    <property type="term" value="P:negative regulation of transcription by RNA polymerase II"/>
    <property type="evidence" value="ECO:0007669"/>
    <property type="project" value="TreeGrafter"/>
</dbReference>
<proteinExistence type="predicted"/>
<feature type="region of interest" description="Disordered" evidence="8">
    <location>
        <begin position="152"/>
        <end position="231"/>
    </location>
</feature>
<feature type="region of interest" description="Disordered" evidence="8">
    <location>
        <begin position="245"/>
        <end position="286"/>
    </location>
</feature>
<feature type="domain" description="Cell growth-regulating nucleolar protein-like winged helix" evidence="10">
    <location>
        <begin position="349"/>
        <end position="415"/>
    </location>
</feature>
<keyword evidence="12" id="KW-1185">Reference proteome</keyword>
<dbReference type="AlphaFoldDB" id="A0A8J9VGA5"/>
<evidence type="ECO:0000256" key="7">
    <source>
        <dbReference type="PROSITE-ProRule" id="PRU01145"/>
    </source>
</evidence>
<dbReference type="Gene3D" id="1.10.10.2100">
    <property type="match status" value="1"/>
</dbReference>
<organism evidence="11 12">
    <name type="scientific">Brenthis ino</name>
    <name type="common">lesser marbled fritillary</name>
    <dbReference type="NCBI Taxonomy" id="405034"/>
    <lineage>
        <taxon>Eukaryota</taxon>
        <taxon>Metazoa</taxon>
        <taxon>Ecdysozoa</taxon>
        <taxon>Arthropoda</taxon>
        <taxon>Hexapoda</taxon>
        <taxon>Insecta</taxon>
        <taxon>Pterygota</taxon>
        <taxon>Neoptera</taxon>
        <taxon>Endopterygota</taxon>
        <taxon>Lepidoptera</taxon>
        <taxon>Glossata</taxon>
        <taxon>Ditrysia</taxon>
        <taxon>Papilionoidea</taxon>
        <taxon>Nymphalidae</taxon>
        <taxon>Heliconiinae</taxon>
        <taxon>Argynnini</taxon>
        <taxon>Brenthis</taxon>
    </lineage>
</organism>
<dbReference type="PANTHER" id="PTHR13100">
    <property type="entry name" value="CELL GROWTH-REGULATING NUCLEOLAR PROTEIN LYAR"/>
    <property type="match status" value="1"/>
</dbReference>
<dbReference type="InterPro" id="IPR036236">
    <property type="entry name" value="Znf_C2H2_sf"/>
</dbReference>
<dbReference type="Pfam" id="PF25879">
    <property type="entry name" value="WHD_LYAR"/>
    <property type="match status" value="1"/>
</dbReference>
<evidence type="ECO:0000256" key="2">
    <source>
        <dbReference type="ARBA" id="ARBA00022723"/>
    </source>
</evidence>
<dbReference type="PANTHER" id="PTHR13100:SF10">
    <property type="entry name" value="CELL GROWTH-REGULATING NUCLEOLAR PROTEIN"/>
    <property type="match status" value="1"/>
</dbReference>
<dbReference type="Proteomes" id="UP000838878">
    <property type="component" value="Chromosome 2"/>
</dbReference>
<dbReference type="Gene3D" id="3.30.1490.490">
    <property type="match status" value="1"/>
</dbReference>
<accession>A0A8J9VGA5</accession>
<comment type="subcellular location">
    <subcellularLocation>
        <location evidence="1">Nucleus</location>
    </subcellularLocation>
</comment>
<dbReference type="FunFam" id="3.30.1490.490:FF:000001">
    <property type="entry name" value="cell growth-regulating nucleolar protein-like"/>
    <property type="match status" value="1"/>
</dbReference>